<feature type="region of interest" description="Disordered" evidence="1">
    <location>
        <begin position="239"/>
        <end position="280"/>
    </location>
</feature>
<evidence type="ECO:0000313" key="5">
    <source>
        <dbReference type="Proteomes" id="UP000190868"/>
    </source>
</evidence>
<feature type="domain" description="Autotransporter" evidence="3">
    <location>
        <begin position="410"/>
        <end position="677"/>
    </location>
</feature>
<dbReference type="SMART" id="SM00869">
    <property type="entry name" value="Autotransporter"/>
    <property type="match status" value="1"/>
</dbReference>
<keyword evidence="5" id="KW-1185">Reference proteome</keyword>
<feature type="chain" id="PRO_5012051725" evidence="2">
    <location>
        <begin position="23"/>
        <end position="677"/>
    </location>
</feature>
<dbReference type="SUPFAM" id="SSF103515">
    <property type="entry name" value="Autotransporter"/>
    <property type="match status" value="1"/>
</dbReference>
<dbReference type="Gene3D" id="2.40.128.130">
    <property type="entry name" value="Autotransporter beta-domain"/>
    <property type="match status" value="1"/>
</dbReference>
<gene>
    <name evidence="4" type="ORF">CPIN18021_1737</name>
</gene>
<evidence type="ECO:0000259" key="3">
    <source>
        <dbReference type="PROSITE" id="PS51208"/>
    </source>
</evidence>
<proteinExistence type="predicted"/>
<dbReference type="RefSeq" id="WP_078424850.1">
    <property type="nucleotide sequence ID" value="NZ_CP017258.1"/>
</dbReference>
<keyword evidence="2" id="KW-0732">Signal</keyword>
<organism evidence="4 5">
    <name type="scientific">Campylobacter pinnipediorum subsp. caledonicus</name>
    <dbReference type="NCBI Taxonomy" id="1874362"/>
    <lineage>
        <taxon>Bacteria</taxon>
        <taxon>Pseudomonadati</taxon>
        <taxon>Campylobacterota</taxon>
        <taxon>Epsilonproteobacteria</taxon>
        <taxon>Campylobacterales</taxon>
        <taxon>Campylobacteraceae</taxon>
        <taxon>Campylobacter</taxon>
    </lineage>
</organism>
<dbReference type="Proteomes" id="UP000190868">
    <property type="component" value="Chromosome"/>
</dbReference>
<feature type="signal peptide" evidence="2">
    <location>
        <begin position="1"/>
        <end position="22"/>
    </location>
</feature>
<dbReference type="Pfam" id="PF03797">
    <property type="entry name" value="Autotransporter"/>
    <property type="match status" value="1"/>
</dbReference>
<evidence type="ECO:0000313" key="4">
    <source>
        <dbReference type="EMBL" id="AQW88514.1"/>
    </source>
</evidence>
<sequence length="677" mass="77954">MKISKFLSAVAISACISTGLFANTYFEDARLYLSIYAAKHNDDIEKMMSDIETANDLKNIVIQYLISFANAKNEEIKVERHSQKDNNDAIWISSAIKYGYQATNDWIKKNIQVPLNEMLENPDNIDNTKLNKLNGSFSTNGINLELGQGSVDASQNVTKLDKNFIKKHKTDIKNKLNEFLNTFHTKLKKNVEIISKKIEEKSNDDHKLKTELEKLKKEKVKIEEKVKEIEDKLKKEKQERLERERLERERQEEQERLEKEKERLEKEQERLEKEKEEREKIKKEELKKEQEFKSKFSTQDSIQSSIYDLTKDNQNLRQIFETMSKDQIQAFSKEIKQTTQDISSNISENLYTQIVDFNSEITTQTRLAQLSNPFNKDLALAKAINALKDMRFVSNDDSVMTNVVKEYTDRFAYNNNLWASALGGQTRSKNNIKSSLYGFAIGYDRAFDSTIVGSYINYAKTKTKNDSFDNKADNYQVGVYTRSYVNNNEIDTKVSIGKSKNKLTRDIKIPNNALVSQKSKYDTKSLTFDLSYGYVVATKNNSFVKPFIGASYSYFKNDEFKEDGLFAMKFSGSNSKMLNASAGIEFRTYLENGNYFFITPSLQKEIYKKTKDSIVRFVGSDKDIILATNNKKSTYVSLITGAQVNLTQNLSANMIIGAKAKSKEKLYNATIGLRYKF</sequence>
<dbReference type="PROSITE" id="PS51208">
    <property type="entry name" value="AUTOTRANSPORTER"/>
    <property type="match status" value="1"/>
</dbReference>
<dbReference type="AlphaFoldDB" id="A0A1S6U9V7"/>
<name>A0A1S6U9V7_9BACT</name>
<reference evidence="5" key="1">
    <citation type="submission" date="2016-09" db="EMBL/GenBank/DDBJ databases">
        <title>Comparative genomics of the Campylobacter concisus group.</title>
        <authorList>
            <person name="Miller W.G."/>
            <person name="Yee E."/>
            <person name="Chapman M.H."/>
            <person name="Huynh S."/>
            <person name="Bono J.L."/>
            <person name="On S.L.W."/>
            <person name="StLeger J."/>
            <person name="Foster G."/>
            <person name="Parker C.T."/>
        </authorList>
    </citation>
    <scope>NUCLEOTIDE SEQUENCE [LARGE SCALE GENOMIC DNA]</scope>
    <source>
        <strain evidence="5">RM18021</strain>
    </source>
</reference>
<dbReference type="EMBL" id="CP017258">
    <property type="protein sequence ID" value="AQW88514.1"/>
    <property type="molecule type" value="Genomic_DNA"/>
</dbReference>
<evidence type="ECO:0000256" key="1">
    <source>
        <dbReference type="SAM" id="MobiDB-lite"/>
    </source>
</evidence>
<dbReference type="InterPro" id="IPR036709">
    <property type="entry name" value="Autotransporte_beta_dom_sf"/>
</dbReference>
<accession>A0A1S6U9V7</accession>
<protein>
    <submittedName>
        <fullName evidence="4">Autotransporter domain protein</fullName>
    </submittedName>
</protein>
<evidence type="ECO:0000256" key="2">
    <source>
        <dbReference type="SAM" id="SignalP"/>
    </source>
</evidence>
<dbReference type="InterPro" id="IPR005546">
    <property type="entry name" value="Autotransporte_beta"/>
</dbReference>